<evidence type="ECO:0000256" key="1">
    <source>
        <dbReference type="SAM" id="MobiDB-lite"/>
    </source>
</evidence>
<keyword evidence="2" id="KW-0812">Transmembrane</keyword>
<dbReference type="InterPro" id="IPR008619">
    <property type="entry name" value="Filamentous_hemagglutn_rpt"/>
</dbReference>
<dbReference type="EMBL" id="JXDI01000001">
    <property type="protein sequence ID" value="KAF2410979.1"/>
    <property type="molecule type" value="Genomic_DNA"/>
</dbReference>
<protein>
    <submittedName>
        <fullName evidence="5">Filamentous hemagglutinin</fullName>
    </submittedName>
</protein>
<dbReference type="OrthoDB" id="2664633at2"/>
<evidence type="ECO:0000313" key="4">
    <source>
        <dbReference type="EMBL" id="KAF2410979.1"/>
    </source>
</evidence>
<dbReference type="EMBL" id="LT629704">
    <property type="protein sequence ID" value="SDN15832.1"/>
    <property type="molecule type" value="Genomic_DNA"/>
</dbReference>
<dbReference type="Gene3D" id="2.160.20.10">
    <property type="entry name" value="Single-stranded right-handed beta-helix, Pectin lyase-like"/>
    <property type="match status" value="1"/>
</dbReference>
<organism evidence="5 6">
    <name type="scientific">Pseudomonas antarctica</name>
    <dbReference type="NCBI Taxonomy" id="219572"/>
    <lineage>
        <taxon>Bacteria</taxon>
        <taxon>Pseudomonadati</taxon>
        <taxon>Pseudomonadota</taxon>
        <taxon>Gammaproteobacteria</taxon>
        <taxon>Pseudomonadales</taxon>
        <taxon>Pseudomonadaceae</taxon>
        <taxon>Pseudomonas</taxon>
    </lineage>
</organism>
<evidence type="ECO:0000313" key="5">
    <source>
        <dbReference type="EMBL" id="SDN15832.1"/>
    </source>
</evidence>
<accession>A0A1G9Z348</accession>
<dbReference type="SMART" id="SM00912">
    <property type="entry name" value="Haemagg_act"/>
    <property type="match status" value="1"/>
</dbReference>
<keyword evidence="2" id="KW-0472">Membrane</keyword>
<dbReference type="NCBIfam" id="TIGR01731">
    <property type="entry name" value="fil_hemag_20aa"/>
    <property type="match status" value="68"/>
</dbReference>
<dbReference type="InterPro" id="IPR008638">
    <property type="entry name" value="FhaB/CdiA-like_TPS"/>
</dbReference>
<feature type="region of interest" description="Disordered" evidence="1">
    <location>
        <begin position="3763"/>
        <end position="3788"/>
    </location>
</feature>
<feature type="compositionally biased region" description="Basic and acidic residues" evidence="1">
    <location>
        <begin position="3699"/>
        <end position="3709"/>
    </location>
</feature>
<feature type="region of interest" description="Disordered" evidence="1">
    <location>
        <begin position="3223"/>
        <end position="3243"/>
    </location>
</feature>
<dbReference type="InterPro" id="IPR010069">
    <property type="entry name" value="CdiA_FHA1_rpt"/>
</dbReference>
<evidence type="ECO:0000259" key="3">
    <source>
        <dbReference type="SMART" id="SM00912"/>
    </source>
</evidence>
<keyword evidence="2" id="KW-1133">Transmembrane helix</keyword>
<feature type="compositionally biased region" description="Polar residues" evidence="1">
    <location>
        <begin position="3711"/>
        <end position="3721"/>
    </location>
</feature>
<dbReference type="InterPro" id="IPR012334">
    <property type="entry name" value="Pectin_lyas_fold"/>
</dbReference>
<evidence type="ECO:0000313" key="6">
    <source>
        <dbReference type="Proteomes" id="UP000182470"/>
    </source>
</evidence>
<evidence type="ECO:0000256" key="2">
    <source>
        <dbReference type="SAM" id="Phobius"/>
    </source>
</evidence>
<feature type="transmembrane region" description="Helical" evidence="2">
    <location>
        <begin position="4016"/>
        <end position="4041"/>
    </location>
</feature>
<sequence>MDVRQFAFLARQPSAAVKSRSHFLGLPKRGLALILANAMFWQPLLAQADGIVVSAPGTGLAQAGNGVPIVNIAAPNANGLSHNQFHDYNVGANGVILNNATDRTQATQLGGIIVGNPNFKGAAANIILNEVNGGSPSQLRGYTEVAGQSAHVIVANPYGISCNGCGFINTPQATLTTGKAVIENGQISRYQVDQGSVAIEGAGLNATNVDQFEIITRATTINAQIQAKKLTIVAGRNDVDARTLNATARAADGSQAPDLAIDSSALGGMYVGAVKLVGTEAGVGVRLSGDMVAGGDIQIDAAGNVVMGQTSAGTAVNVKAQSAETKGAVYAGTDLSVKTQGALTNQQTLAAKDSITLDAAGRLTNNGIIEAGVNADSSRNAQGDVRLTAQTIDNTGKTIIASRDLSINTGELANQRGTLSAQRAAQLTATNLDNQNKGRILSAGSLGINAGQLLNSQGGLVTSSGNLTAGIGQLINRNGELSSQAQASLQLAALDNVAGLVSAGQSLSLTATGPVINQHGTVRGDVRLDLNAGHVDNSAGGRISGGQALTASVASLDQHDDGRLFGQGEVSLDLNGGHLNNQGGVINAPGRLLLSHLNSVDNQGGEISSSQAFTLAANTLNNRNAKLLSEQALTVRIAQALDNTQGLVSANALDIHAGSLDNNGGTLSAGDGLLAQIDAALDNRNGKVLARTAVVSSATLDNRQGLVQGDATLNLTSQGLLDNRQGTLFAGQGLAVSAGSLDNSGKGNLYSQAGVSLNLNGGHLNNQSGVIHAPGVLLLSNLNSVDNQGGEISSAQALGFTADSLDNRGGQLLSEQGLLVRIAKALDNTKGLIAATSLDLQANSLINAEGELKIRDDAKVLVTTALDNRQGKIVAATTTLGSQTLDNSQGLLQGDRLLTVTHAGVAINRGGHFISGQFLNLNIDQFDNQGGEVSSVSDLSLHGKQFDNRNGGRLLANGAVQLTLDELNNQQGTVRSDGTFTLHARTLNNDGGRLSSGAAQQLTTRGAISNRNGELLSAMALTLNSASLDNRGGKLIGDGAVRVTTGSLNNQNSGRLSSAEGLDLTAGQVDNRFDGQIASNQALTASLTGLDQRSGGKLYSLSDLSLDMNQGHLNNAGGLIHAPGQLLLKNLSTVANQSGEISSEHAFTLAATSLDNSDGKLLSDQALSLKLDQALINIKGQISAAGLSAQAARLDNSSGVFSSSQDLALNLGADLLNDDGEVSSTGASVVNAMTLNNRNDGHVTGDFSLDLTTTGALFNQGGTLGSGQRLNVTAASLDNRQSGSLVSNGSLSVKVDGLLDNQAKGSVLAKGVVDIQAASVDNRTGRLSAQHLLTLRSASLDNRGGAVRANQDLNLQVGQLDNRQGVLNSKQALAITGQSLSNQNGLASAVGPVRLTLDSVDNTKGRIASQADLDATVGIFNQQGGQLVAQGNLSLNADTLDNRDGGVLGAKKALKLTINSVDNRAGEISSQQNIDLSGQRLDNSGGKLLAGTALELAMHAVINQAKGLVFAQNTRFTGTRLDNTEGTFGAKRSLALQLAAGLDNTGGKFTSEGSMDLAAQRIDNTGGSLSSAGPLTIASATALINQDGTVESAQRLKLTSASLDNTHGLIKSQGSASLATGAFKNAVEGHVTSADSLDLTATQVTNSGQIRSVGTLTANLTGLTQMGGAELLSTTQLNLDLHNGELVNAGVINAPILVLNNLANLNNQHGEISSQNAFTLAANNLDNSHGKLISNQGLTLRVEQLLANVNGHINAVGLDARSTRLDNTDGLLSGRGDVAIHATERMDNQRGSVIADGDLLLTGAGLDNRNGEIAGKAQVTANIEQLDNQNGKLISTAGLHLRGANLDNRNGLVGATKALKLDVGSIDNRAGELTGNADVSVTGQQLNNSDKGVVFARGGLNLAVDQVINRALGELNGQRLSLTGTSLDNTGGKLLSEQPLVLELAGDLDNSQGVLSSEDALSVKARSLINNKGSLSSAQGLSVAVTGNLDNQDGKLVTDGSLTLHSASLGNQQGIISGKGPVVVSTGALNNQGGRLNSSATLALTTAQLNNGGSIGGEQGMTASVTGLDQQGGKLFSNAGLSLDLNNGALNNTGGLLNAKGPLLLNNLNTVTNQNGEISSGQAFTLAAQSLDNSNGKLLSNQGLTLRINQALTNLKGMIGAASLDARTAALDNRGGRVNSRGDLLLSSDGQLNNQDQGLINSLGTLNLTAAGLNTGSGGEVSAKGALAVGVNALAAAGGRIVGEQGVTLDLNNSDLDNRNGLLLANGPLTLKNLRDLNNQGGEISSQQGFSVTARSLDNTGGKLISSQTLSVNAGTLMNSAKGLLSGWQGLSVSGGNLDNRDHGTLSSRSGAIDVRLSGALQNNTEGALVSHGRLDVSAASLDNRGSGVLSSGTGQALAVTGALVNGDGGLIESGAELDVQAATLANQGTINVQQGFSFTGTDLSNNGGSLISNGGMTLDLLGNLNNSGGKLASAGPLLLKRANQVYNNADGKIISQSLLTLLTGGLNNSERGTLAGKERVVITSSGVVQNQTDGLIYSQDADVQLNAASLNNANGKVQGQTGLGLTVSGDVNNQGGKLVSARGLDLRANRIDNQSGRIAAQTGDAVVNANYFANANGGLYAKGLVRVGGQTLDNSSGQIGAGTIDLGLSGALRNQAGIIESDTTLNLLAGDVDNVGGQLRALGSSGKTTVQVGGQIDNRNGQLETSNSDFTLTGSLQNQGGSVLHGGTGTFDIATANLTRAGGNVVTRGGLTLTADNWTNSSVIQAGRLTVNVNTLNQTAGGQLLASQSLVGNGGNWNNDGLIASDGSVAVQLAGGYEGNGRISSVGTLNLSAAQMTLKEPGSLAGGGASHVSVGGQLSNRGRLTSGSGLRIDAGSVVNTGTLGAAQNLDLTAQSLLNDHVAGDINARGFVFSGQDATFNVGSLTNNYSDIYSLGNLTMAGVAGGTAAQSIRNISASIESMGDLRLSANDVVNEREKFQLNQRLTSVGVSIRCTQHCSGGWSDRRPAVTLSRTVESVVEANSPSATLSAGRNMVIAGQNFTNRYSVVSAANDLSITGENIQNLAATGGSGTRSQEYGGITKIGKGQYNQMVAAVQAYNRAHPQGSPVDEAAFAALMTKFSPSLFSGINAPIPVAGGTQVVAPAIIQAGGNAQLIASKNISNITVLKTALGVGGRALDTGVGANKTQVVVLNAQLPPDLAQQQVNPLTLPGFGLPSGQNGLFRLSGQGGTSGQATGNQGGAQTWTLGSASIDPATRDQARPENQGRTIQVEGAALVTASTHQIALTAREAGAIDAVASAINIDAVGSADVQTLQPGRSSGGDITHVAGIDAHNPAQGAGPAVGATDLSGLAAADRDARSVHTALTESDGARPDLSSRGTNVAAIAPQTAVGQPTPLTSQTFTRVQGLPDSRAASQPHKYLIETSPVLTDLKQFMSSDYLLQGLGYNPDQSWKRLGDGLYEQRLVQQAVQARTGQRFIDGQNTDEKLFKYLMDNAISSKQQLNLSMGVSLTSQQVAALTHDIVWLEQHEVNGEKVLVPVLYLAQANNRLAPNGALIAGNDLKLIAGENLVNAGILRANNNLSAQAGNDLTNSGLIEAGNRLDLLAGNNIVNKAGGIIAGRDVTMTAINGDVINERSVTGWDDSGRGYSQHRDYVDSAARVEAANDLDISAGKDVASVGGVLHSGRDTTIVAGRDASLASAEERNATDMGRRLQSSNATQYGSSVEAGRDINVKAGRDITAIASQIDAKRDINMSAGGDMFLASAADEQHSSSKSKKEKRQEDHVSQVSTTLSAGGDVSLSAGKDLGLIASRISAGDEAYLVAGGNLALLSAEDSDYSLYDMKKKGSWGSKKTQRDEVTKVTHIGSEIKTGGDLTIQSQGDQKYQAAKLDSGNDLTIASGGSVTFEGVKDLDQESHAKSKSSLAWNSMSGKGNTDETLRQTQMVAKGEIAIKAVDGLHIDVKQVNQQTVSQAIDAMVKADPQMAWLKDAEKRGDVDWKLIKETHDSYKYSNSSLGQGAMLAIIIIVTVLTAGAASGVVGTAFAGAGTAGSGTAMAAAGSSAMVSAGTAVGTAAAGWGNAMATAALTSLASGSAVSFINNGGNLGATLKDVTSSNALKGYATSALTAGFTTGVIDPNLGGTTKPFNNLTKGFDLKTLEGIGGFAVHAAAQGVAAGTIQTVVGGGNLGKNVTGGLVSQAGNVVAATAFNYVGSYAQDHWQAAKNAGDTTGMAMWAEGGSARVTMHALFGGAVASATGGDFKTGAIAAGASQAMAQVLNDTFDKQPELRQAFAQVVGLTAAGLAGGDVNKASWVSQMADQYNRQLHQKETLALEALQKDDPANAYKLKAAACALVHCSASVPTEDPNYKYISELESDGGSFKDAQKQLLATGAFDEYGRWDKANDKLLKNDEALTRSGNASRAVLGAIGAAAGFGGAALTAPACVTVVGCAAPALSGLGGALSFHDGMQATGALLTPYQYTQGSKVLASFSMDTYPGDVNPMRDYGTAAARAAIEIALFKGAGKLAEGKSLLLTGEKTGSKATPSGLVSGETRVVGTGKTAANDASFDGAKGPGQVIPDAISPPKFSRVEDLFGQTFESIPLSHLPNWKTGSLVNDGVLGEQLALQTLNGKTGLNFKPLQNGSNHGCDGCAVAINGDTITVVVMDAKSSVNGVSKAGTPHGDPATRLRGWLGNSSIADSDPALRDALRAALLSENVKVQGVTVKVGVPAPGKTGVAEFKVEPWSKK</sequence>
<dbReference type="NCBIfam" id="TIGR01901">
    <property type="entry name" value="adhes_NPXG"/>
    <property type="match status" value="1"/>
</dbReference>
<dbReference type="InterPro" id="IPR011050">
    <property type="entry name" value="Pectin_lyase_fold/virulence"/>
</dbReference>
<evidence type="ECO:0000313" key="7">
    <source>
        <dbReference type="Proteomes" id="UP000748067"/>
    </source>
</evidence>
<feature type="compositionally biased region" description="Low complexity" evidence="1">
    <location>
        <begin position="3232"/>
        <end position="3243"/>
    </location>
</feature>
<dbReference type="Proteomes" id="UP000182470">
    <property type="component" value="Chromosome I"/>
</dbReference>
<keyword evidence="7" id="KW-1185">Reference proteome</keyword>
<dbReference type="Proteomes" id="UP000748067">
    <property type="component" value="Unassembled WGS sequence"/>
</dbReference>
<dbReference type="SUPFAM" id="SSF51126">
    <property type="entry name" value="Pectin lyase-like"/>
    <property type="match status" value="1"/>
</dbReference>
<proteinExistence type="predicted"/>
<feature type="transmembrane region" description="Helical" evidence="2">
    <location>
        <begin position="4053"/>
        <end position="4075"/>
    </location>
</feature>
<dbReference type="RefSeq" id="WP_083357669.1">
    <property type="nucleotide sequence ID" value="NZ_JXDI01000001.1"/>
</dbReference>
<dbReference type="Pfam" id="PF05860">
    <property type="entry name" value="TPS"/>
    <property type="match status" value="1"/>
</dbReference>
<dbReference type="Pfam" id="PF05594">
    <property type="entry name" value="Fil_haemagg"/>
    <property type="match status" value="33"/>
</dbReference>
<feature type="region of interest" description="Disordered" evidence="1">
    <location>
        <begin position="3696"/>
        <end position="3721"/>
    </location>
</feature>
<name>A0A1G9Z348_9PSED</name>
<gene>
    <name evidence="4" type="primary">fhaB</name>
    <name evidence="4" type="ORF">PSAN_34130</name>
    <name evidence="5" type="ORF">SAMN04490179_2838</name>
</gene>
<feature type="domain" description="Filamentous haemagglutinin FhaB/tRNA nuclease CdiA-like TPS" evidence="3">
    <location>
        <begin position="64"/>
        <end position="185"/>
    </location>
</feature>
<reference evidence="4 7" key="1">
    <citation type="submission" date="2015-01" db="EMBL/GenBank/DDBJ databases">
        <title>Genome Sequence of Pseudomonas antarctica CMS 35.</title>
        <authorList>
            <person name="Voget S."/>
            <person name="Chow J."/>
            <person name="Daniel R."/>
            <person name="Streit W."/>
        </authorList>
    </citation>
    <scope>NUCLEOTIDE SEQUENCE [LARGE SCALE GENOMIC DNA]</scope>
    <source>
        <strain evidence="4 7">CMS 35</strain>
    </source>
</reference>
<reference evidence="5 6" key="2">
    <citation type="submission" date="2016-10" db="EMBL/GenBank/DDBJ databases">
        <authorList>
            <person name="de Groot N.N."/>
        </authorList>
    </citation>
    <scope>NUCLEOTIDE SEQUENCE [LARGE SCALE GENOMIC DNA]</scope>
    <source>
        <strain evidence="5 6">BS2772</strain>
    </source>
</reference>